<dbReference type="Proteomes" id="UP001322744">
    <property type="component" value="Chromosome"/>
</dbReference>
<feature type="domain" description="Radical SAM core" evidence="7">
    <location>
        <begin position="25"/>
        <end position="250"/>
    </location>
</feature>
<protein>
    <submittedName>
        <fullName evidence="8">Radical SAM protein</fullName>
    </submittedName>
</protein>
<keyword evidence="3" id="KW-0949">S-adenosyl-L-methionine</keyword>
<evidence type="ECO:0000259" key="7">
    <source>
        <dbReference type="PROSITE" id="PS51918"/>
    </source>
</evidence>
<dbReference type="CDD" id="cd01335">
    <property type="entry name" value="Radical_SAM"/>
    <property type="match status" value="1"/>
</dbReference>
<keyword evidence="4" id="KW-0479">Metal-binding</keyword>
<dbReference type="InterPro" id="IPR034457">
    <property type="entry name" value="Organic_radical-activating"/>
</dbReference>
<reference evidence="8 9" key="1">
    <citation type="submission" date="2023-12" db="EMBL/GenBank/DDBJ databases">
        <authorList>
            <person name="Manesh M.J.H."/>
            <person name="Bing R.G."/>
            <person name="Willard D.J."/>
            <person name="Kelly R.M."/>
        </authorList>
    </citation>
    <scope>NUCLEOTIDE SEQUENCE [LARGE SCALE GENOMIC DNA]</scope>
    <source>
        <strain evidence="8 9">DSM 8977</strain>
    </source>
</reference>
<keyword evidence="5" id="KW-0408">Iron</keyword>
<dbReference type="EMBL" id="CP139957">
    <property type="protein sequence ID" value="WPX08208.1"/>
    <property type="molecule type" value="Genomic_DNA"/>
</dbReference>
<evidence type="ECO:0000256" key="2">
    <source>
        <dbReference type="ARBA" id="ARBA00022485"/>
    </source>
</evidence>
<keyword evidence="9" id="KW-1185">Reference proteome</keyword>
<gene>
    <name evidence="8" type="ORF">SOJ16_002075</name>
</gene>
<dbReference type="Gene3D" id="3.20.20.70">
    <property type="entry name" value="Aldolase class I"/>
    <property type="match status" value="1"/>
</dbReference>
<keyword evidence="2" id="KW-0004">4Fe-4S</keyword>
<dbReference type="InterPro" id="IPR013785">
    <property type="entry name" value="Aldolase_TIM"/>
</dbReference>
<organism evidence="8 9">
    <name type="scientific">Anaerocellum danielii</name>
    <dbReference type="NCBI Taxonomy" id="1387557"/>
    <lineage>
        <taxon>Bacteria</taxon>
        <taxon>Bacillati</taxon>
        <taxon>Bacillota</taxon>
        <taxon>Bacillota incertae sedis</taxon>
        <taxon>Caldicellulosiruptorales</taxon>
        <taxon>Caldicellulosiruptoraceae</taxon>
        <taxon>Anaerocellum</taxon>
    </lineage>
</organism>
<dbReference type="Pfam" id="PF04055">
    <property type="entry name" value="Radical_SAM"/>
    <property type="match status" value="1"/>
</dbReference>
<evidence type="ECO:0000256" key="1">
    <source>
        <dbReference type="ARBA" id="ARBA00001966"/>
    </source>
</evidence>
<evidence type="ECO:0000256" key="4">
    <source>
        <dbReference type="ARBA" id="ARBA00022723"/>
    </source>
</evidence>
<evidence type="ECO:0000313" key="9">
    <source>
        <dbReference type="Proteomes" id="UP001322744"/>
    </source>
</evidence>
<dbReference type="PANTHER" id="PTHR30352">
    <property type="entry name" value="PYRUVATE FORMATE-LYASE-ACTIVATING ENZYME"/>
    <property type="match status" value="1"/>
</dbReference>
<evidence type="ECO:0000313" key="8">
    <source>
        <dbReference type="EMBL" id="WPX08208.1"/>
    </source>
</evidence>
<evidence type="ECO:0000256" key="6">
    <source>
        <dbReference type="ARBA" id="ARBA00023014"/>
    </source>
</evidence>
<dbReference type="PANTHER" id="PTHR30352:SF5">
    <property type="entry name" value="PYRUVATE FORMATE-LYASE 1-ACTIVATING ENZYME"/>
    <property type="match status" value="1"/>
</dbReference>
<proteinExistence type="predicted"/>
<accession>A0ABZ0U0H9</accession>
<name>A0ABZ0U0H9_9FIRM</name>
<dbReference type="SFLD" id="SFLDS00029">
    <property type="entry name" value="Radical_SAM"/>
    <property type="match status" value="1"/>
</dbReference>
<dbReference type="InterPro" id="IPR058240">
    <property type="entry name" value="rSAM_sf"/>
</dbReference>
<sequence length="262" mass="30152">MQIPVIPHRDGVFEEVRYAHFMQAIGKDNPIPMKILSFGACNYSCPWCKRNGYRKTKGVIEGSVWMELRDIAKKARQHMDRGYAIRFSGGDPCCFPNITKTLAKAIKKAGGMVSIAHNGSSPEFVEKLIEYTDFWAVDLKSIKPERFRILTGTGRKSEKYLENTLQSIQLISWYDIPLEVRTTVFGDTEGEELERIAEFLLSCENENLFWTLRLYVGKAMEKFKPPVPEDIMVKAKRLKMKYPQLKIGIRSKWDTNKGLIFV</sequence>
<dbReference type="SUPFAM" id="SSF102114">
    <property type="entry name" value="Radical SAM enzymes"/>
    <property type="match status" value="1"/>
</dbReference>
<evidence type="ECO:0000256" key="5">
    <source>
        <dbReference type="ARBA" id="ARBA00023004"/>
    </source>
</evidence>
<dbReference type="InterPro" id="IPR007197">
    <property type="entry name" value="rSAM"/>
</dbReference>
<evidence type="ECO:0000256" key="3">
    <source>
        <dbReference type="ARBA" id="ARBA00022691"/>
    </source>
</evidence>
<dbReference type="PROSITE" id="PS51918">
    <property type="entry name" value="RADICAL_SAM"/>
    <property type="match status" value="1"/>
</dbReference>
<comment type="cofactor">
    <cofactor evidence="1">
        <name>[4Fe-4S] cluster</name>
        <dbReference type="ChEBI" id="CHEBI:49883"/>
    </cofactor>
</comment>
<keyword evidence="6" id="KW-0411">Iron-sulfur</keyword>
<dbReference type="RefSeq" id="WP_045175497.1">
    <property type="nucleotide sequence ID" value="NZ_CP139957.1"/>
</dbReference>